<keyword evidence="2" id="KW-0479">Metal-binding</keyword>
<dbReference type="STRING" id="946122.A0A0C2WKX5"/>
<evidence type="ECO:0000256" key="3">
    <source>
        <dbReference type="ARBA" id="ARBA00022771"/>
    </source>
</evidence>
<reference evidence="6 7" key="1">
    <citation type="submission" date="2014-04" db="EMBL/GenBank/DDBJ databases">
        <title>Evolutionary Origins and Diversification of the Mycorrhizal Mutualists.</title>
        <authorList>
            <consortium name="DOE Joint Genome Institute"/>
            <consortium name="Mycorrhizal Genomics Consortium"/>
            <person name="Kohler A."/>
            <person name="Kuo A."/>
            <person name="Nagy L.G."/>
            <person name="Floudas D."/>
            <person name="Copeland A."/>
            <person name="Barry K.W."/>
            <person name="Cichocki N."/>
            <person name="Veneault-Fourrey C."/>
            <person name="LaButti K."/>
            <person name="Lindquist E.A."/>
            <person name="Lipzen A."/>
            <person name="Lundell T."/>
            <person name="Morin E."/>
            <person name="Murat C."/>
            <person name="Riley R."/>
            <person name="Ohm R."/>
            <person name="Sun H."/>
            <person name="Tunlid A."/>
            <person name="Henrissat B."/>
            <person name="Grigoriev I.V."/>
            <person name="Hibbett D.S."/>
            <person name="Martin F."/>
        </authorList>
    </citation>
    <scope>NUCLEOTIDE SEQUENCE [LARGE SCALE GENOMIC DNA]</scope>
    <source>
        <strain evidence="6 7">Koide BX008</strain>
    </source>
</reference>
<proteinExistence type="predicted"/>
<evidence type="ECO:0000256" key="4">
    <source>
        <dbReference type="ARBA" id="ARBA00022833"/>
    </source>
</evidence>
<dbReference type="InterPro" id="IPR052035">
    <property type="entry name" value="ZnF_BED_domain_contain"/>
</dbReference>
<comment type="subcellular location">
    <subcellularLocation>
        <location evidence="1">Nucleus</location>
    </subcellularLocation>
</comment>
<evidence type="ECO:0000256" key="2">
    <source>
        <dbReference type="ARBA" id="ARBA00022723"/>
    </source>
</evidence>
<dbReference type="GO" id="GO:0008270">
    <property type="term" value="F:zinc ion binding"/>
    <property type="evidence" value="ECO:0007669"/>
    <property type="project" value="UniProtKB-KW"/>
</dbReference>
<name>A0A0C2WKX5_AMAMK</name>
<dbReference type="EMBL" id="KN818374">
    <property type="protein sequence ID" value="KIL57331.1"/>
    <property type="molecule type" value="Genomic_DNA"/>
</dbReference>
<dbReference type="AlphaFoldDB" id="A0A0C2WKX5"/>
<keyword evidence="5" id="KW-0539">Nucleus</keyword>
<dbReference type="PANTHER" id="PTHR46481:SF10">
    <property type="entry name" value="ZINC FINGER BED DOMAIN-CONTAINING PROTEIN 39"/>
    <property type="match status" value="1"/>
</dbReference>
<dbReference type="Gene3D" id="1.10.10.1070">
    <property type="entry name" value="Zinc finger, BED domain-containing"/>
    <property type="match status" value="1"/>
</dbReference>
<keyword evidence="3" id="KW-0863">Zinc-finger</keyword>
<gene>
    <name evidence="6" type="ORF">M378DRAFT_88066</name>
</gene>
<organism evidence="6 7">
    <name type="scientific">Amanita muscaria (strain Koide BX008)</name>
    <dbReference type="NCBI Taxonomy" id="946122"/>
    <lineage>
        <taxon>Eukaryota</taxon>
        <taxon>Fungi</taxon>
        <taxon>Dikarya</taxon>
        <taxon>Basidiomycota</taxon>
        <taxon>Agaricomycotina</taxon>
        <taxon>Agaricomycetes</taxon>
        <taxon>Agaricomycetidae</taxon>
        <taxon>Agaricales</taxon>
        <taxon>Pluteineae</taxon>
        <taxon>Amanitaceae</taxon>
        <taxon>Amanita</taxon>
    </lineage>
</organism>
<keyword evidence="4" id="KW-0862">Zinc</keyword>
<accession>A0A0C2WKX5</accession>
<dbReference type="Proteomes" id="UP000054549">
    <property type="component" value="Unassembled WGS sequence"/>
</dbReference>
<keyword evidence="7" id="KW-1185">Reference proteome</keyword>
<dbReference type="HOGENOM" id="CLU_087375_0_0_1"/>
<evidence type="ECO:0000256" key="5">
    <source>
        <dbReference type="ARBA" id="ARBA00023242"/>
    </source>
</evidence>
<dbReference type="GO" id="GO:0005634">
    <property type="term" value="C:nucleus"/>
    <property type="evidence" value="ECO:0007669"/>
    <property type="project" value="UniProtKB-SubCell"/>
</dbReference>
<dbReference type="PANTHER" id="PTHR46481">
    <property type="entry name" value="ZINC FINGER BED DOMAIN-CONTAINING PROTEIN 4"/>
    <property type="match status" value="1"/>
</dbReference>
<dbReference type="InParanoid" id="A0A0C2WKX5"/>
<protein>
    <submittedName>
        <fullName evidence="6">Uncharacterized protein</fullName>
    </submittedName>
</protein>
<dbReference type="SUPFAM" id="SSF140996">
    <property type="entry name" value="Hermes dimerisation domain"/>
    <property type="match status" value="1"/>
</dbReference>
<evidence type="ECO:0000313" key="6">
    <source>
        <dbReference type="EMBL" id="KIL57331.1"/>
    </source>
</evidence>
<evidence type="ECO:0000313" key="7">
    <source>
        <dbReference type="Proteomes" id="UP000054549"/>
    </source>
</evidence>
<dbReference type="OrthoDB" id="2677917at2759"/>
<sequence>MSHWSIPFVNDEYHAVARMMKGFNAPVYGFYEPIPAIVKVNGRRCHVFACAAVGCGQKIKRYLDKNDKCSTSNLRSHSKKCWGEEAFEKAHEVKDLAKIREVVGRAKNSPNGNVAAMFACSEGKGIVSYMHRQHTTEEARAVIVKWVAQSMRPFSIVEDPGFHMLMKTGRPMYWIPSAATVARDVKHVFDNTKKRIAKILQVGGLNRERGNSGMC</sequence>
<evidence type="ECO:0000256" key="1">
    <source>
        <dbReference type="ARBA" id="ARBA00004123"/>
    </source>
</evidence>